<evidence type="ECO:0000259" key="1">
    <source>
        <dbReference type="Pfam" id="PF00561"/>
    </source>
</evidence>
<evidence type="ECO:0000313" key="3">
    <source>
        <dbReference type="Proteomes" id="UP000250299"/>
    </source>
</evidence>
<dbReference type="AlphaFoldDB" id="A0A2Z4RJA4"/>
<sequence length="304" mass="33420">MLSASFAQAALGRRAQEVPSWFSRAIAQAGQSHRVSVEGISLHYLSWSPLNADKPVLLFVHGLRAHAHWWDCIAPFFAEHYRVVALDLSGMGDSGHRSDYPFQIAAADIVGFIEQAGLGPVIAVGHSYGGARVLRACADRPDLFQRLIILDALVVYPEDIPPFDPVKPAPRRFYPDQATALGRYRLLPEQPVALPYIVDHIARHSLAEHEQGLCWKFDPMMPSGVAQEELAASLLPRVNRPVDFVYGEHSAIVSRVMAERIVADLPDGRGPFGIPGAHHHMMIDQPLALIALLRGLLANGANYE</sequence>
<dbReference type="GO" id="GO:0047372">
    <property type="term" value="F:monoacylglycerol lipase activity"/>
    <property type="evidence" value="ECO:0007669"/>
    <property type="project" value="TreeGrafter"/>
</dbReference>
<name>A0A2Z4RJA4_PSEPU</name>
<dbReference type="PRINTS" id="PR00111">
    <property type="entry name" value="ABHYDROLASE"/>
</dbReference>
<dbReference type="OrthoDB" id="8680283at2"/>
<dbReference type="RefSeq" id="WP_096511908.1">
    <property type="nucleotide sequence ID" value="NZ_CP029693.1"/>
</dbReference>
<dbReference type="GO" id="GO:0046464">
    <property type="term" value="P:acylglycerol catabolic process"/>
    <property type="evidence" value="ECO:0007669"/>
    <property type="project" value="TreeGrafter"/>
</dbReference>
<gene>
    <name evidence="2" type="ORF">DKY63_09240</name>
</gene>
<dbReference type="InterPro" id="IPR029058">
    <property type="entry name" value="AB_hydrolase_fold"/>
</dbReference>
<evidence type="ECO:0000313" key="2">
    <source>
        <dbReference type="EMBL" id="AWY40074.1"/>
    </source>
</evidence>
<dbReference type="PANTHER" id="PTHR43798">
    <property type="entry name" value="MONOACYLGLYCEROL LIPASE"/>
    <property type="match status" value="1"/>
</dbReference>
<protein>
    <submittedName>
        <fullName evidence="2">Alpha/beta hydrolase</fullName>
    </submittedName>
</protein>
<dbReference type="SUPFAM" id="SSF53474">
    <property type="entry name" value="alpha/beta-Hydrolases"/>
    <property type="match status" value="1"/>
</dbReference>
<dbReference type="EMBL" id="CP029693">
    <property type="protein sequence ID" value="AWY40074.1"/>
    <property type="molecule type" value="Genomic_DNA"/>
</dbReference>
<dbReference type="Gene3D" id="3.40.50.1820">
    <property type="entry name" value="alpha/beta hydrolase"/>
    <property type="match status" value="1"/>
</dbReference>
<dbReference type="Proteomes" id="UP000250299">
    <property type="component" value="Chromosome"/>
</dbReference>
<organism evidence="2 3">
    <name type="scientific">Pseudomonas putida</name>
    <name type="common">Arthrobacter siderocapsulatus</name>
    <dbReference type="NCBI Taxonomy" id="303"/>
    <lineage>
        <taxon>Bacteria</taxon>
        <taxon>Pseudomonadati</taxon>
        <taxon>Pseudomonadota</taxon>
        <taxon>Gammaproteobacteria</taxon>
        <taxon>Pseudomonadales</taxon>
        <taxon>Pseudomonadaceae</taxon>
        <taxon>Pseudomonas</taxon>
    </lineage>
</organism>
<feature type="domain" description="AB hydrolase-1" evidence="1">
    <location>
        <begin position="55"/>
        <end position="197"/>
    </location>
</feature>
<dbReference type="InterPro" id="IPR000073">
    <property type="entry name" value="AB_hydrolase_1"/>
</dbReference>
<keyword evidence="2" id="KW-0378">Hydrolase</keyword>
<accession>A0A2Z4RJA4</accession>
<proteinExistence type="predicted"/>
<dbReference type="PANTHER" id="PTHR43798:SF33">
    <property type="entry name" value="HYDROLASE, PUTATIVE (AFU_ORTHOLOGUE AFUA_2G14860)-RELATED"/>
    <property type="match status" value="1"/>
</dbReference>
<dbReference type="Pfam" id="PF00561">
    <property type="entry name" value="Abhydrolase_1"/>
    <property type="match status" value="1"/>
</dbReference>
<reference evidence="2 3" key="1">
    <citation type="submission" date="2018-05" db="EMBL/GenBank/DDBJ databases">
        <title>Whole genome sequence of Pseudomonas putida JBC17.</title>
        <authorList>
            <person name="Lee Y.H."/>
            <person name="David K."/>
        </authorList>
    </citation>
    <scope>NUCLEOTIDE SEQUENCE [LARGE SCALE GENOMIC DNA]</scope>
    <source>
        <strain evidence="2 3">JBC17</strain>
    </source>
</reference>
<dbReference type="GO" id="GO:0016020">
    <property type="term" value="C:membrane"/>
    <property type="evidence" value="ECO:0007669"/>
    <property type="project" value="TreeGrafter"/>
</dbReference>
<dbReference type="InterPro" id="IPR050266">
    <property type="entry name" value="AB_hydrolase_sf"/>
</dbReference>